<evidence type="ECO:0000313" key="2">
    <source>
        <dbReference type="Proteomes" id="UP000252797"/>
    </source>
</evidence>
<dbReference type="RefSeq" id="WP_171024603.1">
    <property type="nucleotide sequence ID" value="NZ_CABGKH010000012.1"/>
</dbReference>
<dbReference type="PANTHER" id="PTHR37816">
    <property type="entry name" value="YALI0E33011P"/>
    <property type="match status" value="1"/>
</dbReference>
<proteinExistence type="predicted"/>
<name>A0A367CEZ9_9ENTE</name>
<dbReference type="AlphaFoldDB" id="A0A367CEZ9"/>
<organism evidence="1 2">
    <name type="scientific">Enterococcus durans</name>
    <dbReference type="NCBI Taxonomy" id="53345"/>
    <lineage>
        <taxon>Bacteria</taxon>
        <taxon>Bacillati</taxon>
        <taxon>Bacillota</taxon>
        <taxon>Bacilli</taxon>
        <taxon>Lactobacillales</taxon>
        <taxon>Enterococcaceae</taxon>
        <taxon>Enterococcus</taxon>
    </lineage>
</organism>
<dbReference type="Proteomes" id="UP000252797">
    <property type="component" value="Unassembled WGS sequence"/>
</dbReference>
<reference evidence="1 2" key="1">
    <citation type="submission" date="2015-06" db="EMBL/GenBank/DDBJ databases">
        <title>The Genome Sequence of Enterococcus durans 4EA1.</title>
        <authorList>
            <consortium name="The Broad Institute Genomics Platform"/>
            <consortium name="The Broad Institute Genome Sequencing Center for Infectious Disease"/>
            <person name="Earl A.M."/>
            <person name="Van Tyne D."/>
            <person name="Lebreton F."/>
            <person name="Saavedra J.T."/>
            <person name="Gilmore M.S."/>
            <person name="Manson Mcguire A."/>
            <person name="Clock S."/>
            <person name="Crupain M."/>
            <person name="Rangan U."/>
            <person name="Young S."/>
            <person name="Abouelleil A."/>
            <person name="Cao P."/>
            <person name="Chapman S.B."/>
            <person name="Griggs A."/>
            <person name="Priest M."/>
            <person name="Shea T."/>
            <person name="Wortman J."/>
            <person name="Nusbaum C."/>
            <person name="Birren B."/>
        </authorList>
    </citation>
    <scope>NUCLEOTIDE SEQUENCE [LARGE SCALE GENOMIC DNA]</scope>
    <source>
        <strain evidence="1 2">4EA1</strain>
    </source>
</reference>
<dbReference type="GeneID" id="60595995"/>
<comment type="caution">
    <text evidence="1">The sequence shown here is derived from an EMBL/GenBank/DDBJ whole genome shotgun (WGS) entry which is preliminary data.</text>
</comment>
<protein>
    <submittedName>
        <fullName evidence="1">DNA topology modulation protein</fullName>
    </submittedName>
</protein>
<dbReference type="STRING" id="53345.LIU_10400"/>
<dbReference type="InterPro" id="IPR027417">
    <property type="entry name" value="P-loop_NTPase"/>
</dbReference>
<dbReference type="InterPro" id="IPR052922">
    <property type="entry name" value="Cytidylate_Kinase-2"/>
</dbReference>
<dbReference type="Gene3D" id="3.40.50.300">
    <property type="entry name" value="P-loop containing nucleotide triphosphate hydrolases"/>
    <property type="match status" value="1"/>
</dbReference>
<dbReference type="SUPFAM" id="SSF52540">
    <property type="entry name" value="P-loop containing nucleoside triphosphate hydrolases"/>
    <property type="match status" value="1"/>
</dbReference>
<dbReference type="PANTHER" id="PTHR37816:SF3">
    <property type="entry name" value="MODULATES DNA TOPOLOGY"/>
    <property type="match status" value="1"/>
</dbReference>
<gene>
    <name evidence="1" type="ORF">EA71_01954</name>
</gene>
<sequence length="174" mass="20272">MKRMIIGQSGAGKSTLARKMQTITHSPLLPLDLLWHTTDYSDEAAEWFKAEQIKFMAENESWIIEGNYTGTATERIEEADQIILLKVPTLLAIYRVILRSIKRKRNKATRPDMPHTFSEKLDSEYIEFLSFVLHYKKKNEPRLLNRIDQLGASEKLIILHNKREQTAFLKKLSK</sequence>
<evidence type="ECO:0000313" key="1">
    <source>
        <dbReference type="EMBL" id="RCA11199.1"/>
    </source>
</evidence>
<accession>A0A367CEZ9</accession>
<dbReference type="EMBL" id="LEPB01000004">
    <property type="protein sequence ID" value="RCA11199.1"/>
    <property type="molecule type" value="Genomic_DNA"/>
</dbReference>